<evidence type="ECO:0000313" key="2">
    <source>
        <dbReference type="Proteomes" id="UP000789405"/>
    </source>
</evidence>
<dbReference type="Proteomes" id="UP000789405">
    <property type="component" value="Unassembled WGS sequence"/>
</dbReference>
<dbReference type="EMBL" id="CAJVPY010001287">
    <property type="protein sequence ID" value="CAG8515412.1"/>
    <property type="molecule type" value="Genomic_DNA"/>
</dbReference>
<organism evidence="1 2">
    <name type="scientific">Dentiscutata erythropus</name>
    <dbReference type="NCBI Taxonomy" id="1348616"/>
    <lineage>
        <taxon>Eukaryota</taxon>
        <taxon>Fungi</taxon>
        <taxon>Fungi incertae sedis</taxon>
        <taxon>Mucoromycota</taxon>
        <taxon>Glomeromycotina</taxon>
        <taxon>Glomeromycetes</taxon>
        <taxon>Diversisporales</taxon>
        <taxon>Gigasporaceae</taxon>
        <taxon>Dentiscutata</taxon>
    </lineage>
</organism>
<proteinExistence type="predicted"/>
<accession>A0A9N9A0T7</accession>
<sequence length="50" mass="5287">LRSTGLAGEIGYEISSNCFKKGSHGHVDLLGTLQSVGIVGYVKRIVNSPK</sequence>
<protein>
    <submittedName>
        <fullName evidence="1">27345_t:CDS:1</fullName>
    </submittedName>
</protein>
<name>A0A9N9A0T7_9GLOM</name>
<feature type="non-terminal residue" evidence="1">
    <location>
        <position position="50"/>
    </location>
</feature>
<keyword evidence="2" id="KW-1185">Reference proteome</keyword>
<dbReference type="AlphaFoldDB" id="A0A9N9A0T7"/>
<comment type="caution">
    <text evidence="1">The sequence shown here is derived from an EMBL/GenBank/DDBJ whole genome shotgun (WGS) entry which is preliminary data.</text>
</comment>
<reference evidence="1" key="1">
    <citation type="submission" date="2021-06" db="EMBL/GenBank/DDBJ databases">
        <authorList>
            <person name="Kallberg Y."/>
            <person name="Tangrot J."/>
            <person name="Rosling A."/>
        </authorList>
    </citation>
    <scope>NUCLEOTIDE SEQUENCE</scope>
    <source>
        <strain evidence="1">MA453B</strain>
    </source>
</reference>
<gene>
    <name evidence="1" type="ORF">DERYTH_LOCUS3598</name>
</gene>
<evidence type="ECO:0000313" key="1">
    <source>
        <dbReference type="EMBL" id="CAG8515412.1"/>
    </source>
</evidence>